<sequence length="53" mass="6186">LIAFNLFYVITTFYVPLIIFIISKPCNIFDTNPVFKKSMAIIGTFLITYRLHN</sequence>
<dbReference type="WBParaSite" id="DME_0000141601-mRNA-1">
    <property type="protein sequence ID" value="DME_0000141601-mRNA-1"/>
    <property type="gene ID" value="DME_0000141601"/>
</dbReference>
<evidence type="ECO:0000313" key="2">
    <source>
        <dbReference type="Proteomes" id="UP000038040"/>
    </source>
</evidence>
<evidence type="ECO:0000256" key="1">
    <source>
        <dbReference type="SAM" id="Phobius"/>
    </source>
</evidence>
<evidence type="ECO:0000313" key="3">
    <source>
        <dbReference type="WBParaSite" id="DME_0000141601-mRNA-1"/>
    </source>
</evidence>
<accession>A0A0N4U3U8</accession>
<protein>
    <submittedName>
        <fullName evidence="3">LysE family translocator</fullName>
    </submittedName>
</protein>
<organism evidence="2 3">
    <name type="scientific">Dracunculus medinensis</name>
    <name type="common">Guinea worm</name>
    <dbReference type="NCBI Taxonomy" id="318479"/>
    <lineage>
        <taxon>Eukaryota</taxon>
        <taxon>Metazoa</taxon>
        <taxon>Ecdysozoa</taxon>
        <taxon>Nematoda</taxon>
        <taxon>Chromadorea</taxon>
        <taxon>Rhabditida</taxon>
        <taxon>Spirurina</taxon>
        <taxon>Dracunculoidea</taxon>
        <taxon>Dracunculidae</taxon>
        <taxon>Dracunculus</taxon>
    </lineage>
</organism>
<dbReference type="Proteomes" id="UP000038040">
    <property type="component" value="Unplaced"/>
</dbReference>
<keyword evidence="1" id="KW-0812">Transmembrane</keyword>
<feature type="transmembrane region" description="Helical" evidence="1">
    <location>
        <begin position="6"/>
        <end position="22"/>
    </location>
</feature>
<keyword evidence="1" id="KW-1133">Transmembrane helix</keyword>
<dbReference type="AlphaFoldDB" id="A0A0N4U3U8"/>
<keyword evidence="1" id="KW-0472">Membrane</keyword>
<name>A0A0N4U3U8_DRAME</name>
<reference evidence="3" key="1">
    <citation type="submission" date="2017-02" db="UniProtKB">
        <authorList>
            <consortium name="WormBaseParasite"/>
        </authorList>
    </citation>
    <scope>IDENTIFICATION</scope>
</reference>
<proteinExistence type="predicted"/>